<feature type="domain" description="Homing endonuclease LAGLIDADG" evidence="2">
    <location>
        <begin position="63"/>
        <end position="256"/>
    </location>
</feature>
<gene>
    <name evidence="3" type="primary">orf282</name>
    <name evidence="3" type="ORF">H731WILSUA-L_006</name>
</gene>
<reference evidence="3" key="1">
    <citation type="submission" date="2013-04" db="EMBL/GenBank/DDBJ databases">
        <authorList>
            <person name="Hegedusova E."/>
            <person name="Brejova B."/>
            <person name="Nosek J."/>
        </authorList>
    </citation>
    <scope>NUCLEOTIDE SEQUENCE</scope>
    <source>
        <strain evidence="3">CBS 1670</strain>
    </source>
</reference>
<keyword evidence="1" id="KW-0812">Transmembrane</keyword>
<keyword evidence="1" id="KW-1133">Transmembrane helix</keyword>
<dbReference type="Pfam" id="PF03161">
    <property type="entry name" value="LAGLIDADG_2"/>
    <property type="match status" value="1"/>
</dbReference>
<evidence type="ECO:0000256" key="1">
    <source>
        <dbReference type="SAM" id="Phobius"/>
    </source>
</evidence>
<dbReference type="GeneID" id="16694924"/>
<name>S5U5Q4_9ASCO</name>
<organism evidence="3">
    <name type="scientific">Cyberlindnera suaveolens</name>
    <dbReference type="NCBI Taxonomy" id="907738"/>
    <lineage>
        <taxon>Eukaryota</taxon>
        <taxon>Fungi</taxon>
        <taxon>Dikarya</taxon>
        <taxon>Ascomycota</taxon>
        <taxon>Saccharomycotina</taxon>
        <taxon>Saccharomycetes</taxon>
        <taxon>Phaffomycetales</taxon>
        <taxon>Phaffomycetaceae</taxon>
        <taxon>Cyberlindnera</taxon>
    </lineage>
</organism>
<keyword evidence="3" id="KW-0496">Mitochondrion</keyword>
<accession>S5U5Q4</accession>
<dbReference type="InterPro" id="IPR004860">
    <property type="entry name" value="LAGLIDADG_dom"/>
</dbReference>
<dbReference type="EMBL" id="KC993193">
    <property type="protein sequence ID" value="AGS44436.1"/>
    <property type="molecule type" value="Genomic_DNA"/>
</dbReference>
<dbReference type="RefSeq" id="YP_008475107.1">
    <property type="nucleotide sequence ID" value="NC_022167.1"/>
</dbReference>
<feature type="transmembrane region" description="Helical" evidence="1">
    <location>
        <begin position="9"/>
        <end position="28"/>
    </location>
</feature>
<sequence>MFNLIYKNVLLSKFIHIHFLLQIIFIYLNGKINEIISVIKPKRKRVSALTKSSLSDYPTDLIAILIGGLLGDFNARIGKNNNTNNGKDLGVTFTIAQSDIHKDYIDWLHEIFYNYELCSNRIPKKETIKNTSKRARSEFSYKYVLYTSKRVAFKDIFFAFYKKDLITNRYKRGIYNIDFIQEWITPFSLAIWVMDDGTNLNGNIKFCTDSFSLNEVQILQNILLTKFNIETNLHNAGNGKPDQYRIYVTAKGMTKLIPLIEGYIIPSFKYKLGPKYTKKYNM</sequence>
<protein>
    <recommendedName>
        <fullName evidence="2">Homing endonuclease LAGLIDADG domain-containing protein</fullName>
    </recommendedName>
</protein>
<proteinExistence type="predicted"/>
<dbReference type="SUPFAM" id="SSF55608">
    <property type="entry name" value="Homing endonucleases"/>
    <property type="match status" value="1"/>
</dbReference>
<dbReference type="GO" id="GO:0004519">
    <property type="term" value="F:endonuclease activity"/>
    <property type="evidence" value="ECO:0007669"/>
    <property type="project" value="InterPro"/>
</dbReference>
<keyword evidence="1" id="KW-0472">Membrane</keyword>
<geneLocation type="mitochondrion" evidence="3"/>
<dbReference type="Gene3D" id="3.10.28.10">
    <property type="entry name" value="Homing endonucleases"/>
    <property type="match status" value="2"/>
</dbReference>
<dbReference type="InterPro" id="IPR027434">
    <property type="entry name" value="Homing_endonucl"/>
</dbReference>
<dbReference type="AlphaFoldDB" id="S5U5Q4"/>
<evidence type="ECO:0000313" key="3">
    <source>
        <dbReference type="EMBL" id="AGS44436.1"/>
    </source>
</evidence>
<evidence type="ECO:0000259" key="2">
    <source>
        <dbReference type="Pfam" id="PF03161"/>
    </source>
</evidence>